<organism evidence="3 4">
    <name type="scientific">Saprolegnia diclina (strain VS20)</name>
    <dbReference type="NCBI Taxonomy" id="1156394"/>
    <lineage>
        <taxon>Eukaryota</taxon>
        <taxon>Sar</taxon>
        <taxon>Stramenopiles</taxon>
        <taxon>Oomycota</taxon>
        <taxon>Saprolegniomycetes</taxon>
        <taxon>Saprolegniales</taxon>
        <taxon>Saprolegniaceae</taxon>
        <taxon>Saprolegnia</taxon>
    </lineage>
</organism>
<evidence type="ECO:0000313" key="4">
    <source>
        <dbReference type="Proteomes" id="UP000030762"/>
    </source>
</evidence>
<dbReference type="Pfam" id="PF00106">
    <property type="entry name" value="adh_short"/>
    <property type="match status" value="1"/>
</dbReference>
<keyword evidence="4" id="KW-1185">Reference proteome</keyword>
<dbReference type="EMBL" id="JH767163">
    <property type="protein sequence ID" value="EQC32510.1"/>
    <property type="molecule type" value="Genomic_DNA"/>
</dbReference>
<dbReference type="Gene3D" id="3.40.50.720">
    <property type="entry name" value="NAD(P)-binding Rossmann-like Domain"/>
    <property type="match status" value="1"/>
</dbReference>
<name>T0QG04_SAPDV</name>
<keyword evidence="2" id="KW-0560">Oxidoreductase</keyword>
<dbReference type="PANTHER" id="PTHR24320">
    <property type="entry name" value="RETINOL DEHYDROGENASE"/>
    <property type="match status" value="1"/>
</dbReference>
<dbReference type="InterPro" id="IPR036291">
    <property type="entry name" value="NAD(P)-bd_dom_sf"/>
</dbReference>
<dbReference type="STRING" id="1156394.T0QG04"/>
<dbReference type="SUPFAM" id="SSF51735">
    <property type="entry name" value="NAD(P)-binding Rossmann-fold domains"/>
    <property type="match status" value="1"/>
</dbReference>
<dbReference type="GO" id="GO:0016491">
    <property type="term" value="F:oxidoreductase activity"/>
    <property type="evidence" value="ECO:0007669"/>
    <property type="project" value="UniProtKB-KW"/>
</dbReference>
<dbReference type="Proteomes" id="UP000030762">
    <property type="component" value="Unassembled WGS sequence"/>
</dbReference>
<dbReference type="RefSeq" id="XP_008614011.1">
    <property type="nucleotide sequence ID" value="XM_008615789.1"/>
</dbReference>
<protein>
    <submittedName>
        <fullName evidence="3">Uncharacterized protein</fullName>
    </submittedName>
</protein>
<dbReference type="PRINTS" id="PR00081">
    <property type="entry name" value="GDHRDH"/>
</dbReference>
<gene>
    <name evidence="3" type="ORF">SDRG_09836</name>
</gene>
<evidence type="ECO:0000256" key="2">
    <source>
        <dbReference type="ARBA" id="ARBA00023002"/>
    </source>
</evidence>
<dbReference type="PANTHER" id="PTHR24320:SF148">
    <property type="entry name" value="NAD(P)-BINDING ROSSMANN-FOLD SUPERFAMILY PROTEIN"/>
    <property type="match status" value="1"/>
</dbReference>
<dbReference type="VEuPathDB" id="FungiDB:SDRG_09836"/>
<proteinExistence type="inferred from homology"/>
<dbReference type="OMA" id="SHFHGKN"/>
<evidence type="ECO:0000313" key="3">
    <source>
        <dbReference type="EMBL" id="EQC32510.1"/>
    </source>
</evidence>
<dbReference type="InterPro" id="IPR002347">
    <property type="entry name" value="SDR_fam"/>
</dbReference>
<dbReference type="AlphaFoldDB" id="T0QG04"/>
<dbReference type="eggNOG" id="KOG1208">
    <property type="taxonomic scope" value="Eukaryota"/>
</dbReference>
<sequence>MTFSFNDIPDLTGQVAIITGANSGIGLVTARQLALHNCHVILACRSAERAVPVVNALAAEISATAGKVEFMALDMMSLASIRAFVAAFIAKNLPLHMLINNAGIYAVPFRLSVDGIEAQFATNHVGVMALTLGLLPLLEAARVAKIVCVSSAVHQMAPKMGINFDHINDENVYNKNTAYGQSKLATILFARELHKRLRARGVNHVYVNALHPGVVRTDIFRELPWIVQQLLWLFQRSVDDGAKTQLYCAASPEIEKNGVSGEYFTAIAKLKKTTTLGQDMALAAKLWTFTEELIAAKTPIH</sequence>
<dbReference type="CDD" id="cd05327">
    <property type="entry name" value="retinol-DH_like_SDR_c_like"/>
    <property type="match status" value="1"/>
</dbReference>
<dbReference type="FunCoup" id="T0QG04">
    <property type="interactions" value="10"/>
</dbReference>
<dbReference type="GeneID" id="19950563"/>
<dbReference type="InParanoid" id="T0QG04"/>
<evidence type="ECO:0000256" key="1">
    <source>
        <dbReference type="ARBA" id="ARBA00006484"/>
    </source>
</evidence>
<accession>T0QG04</accession>
<comment type="similarity">
    <text evidence="1">Belongs to the short-chain dehydrogenases/reductases (SDR) family.</text>
</comment>
<reference evidence="3 4" key="1">
    <citation type="submission" date="2012-04" db="EMBL/GenBank/DDBJ databases">
        <title>The Genome Sequence of Saprolegnia declina VS20.</title>
        <authorList>
            <consortium name="The Broad Institute Genome Sequencing Platform"/>
            <person name="Russ C."/>
            <person name="Nusbaum C."/>
            <person name="Tyler B."/>
            <person name="van West P."/>
            <person name="Dieguez-Uribeondo J."/>
            <person name="de Bruijn I."/>
            <person name="Tripathy S."/>
            <person name="Jiang R."/>
            <person name="Young S.K."/>
            <person name="Zeng Q."/>
            <person name="Gargeya S."/>
            <person name="Fitzgerald M."/>
            <person name="Haas B."/>
            <person name="Abouelleil A."/>
            <person name="Alvarado L."/>
            <person name="Arachchi H.M."/>
            <person name="Berlin A."/>
            <person name="Chapman S.B."/>
            <person name="Goldberg J."/>
            <person name="Griggs A."/>
            <person name="Gujja S."/>
            <person name="Hansen M."/>
            <person name="Howarth C."/>
            <person name="Imamovic A."/>
            <person name="Larimer J."/>
            <person name="McCowen C."/>
            <person name="Montmayeur A."/>
            <person name="Murphy C."/>
            <person name="Neiman D."/>
            <person name="Pearson M."/>
            <person name="Priest M."/>
            <person name="Roberts A."/>
            <person name="Saif S."/>
            <person name="Shea T."/>
            <person name="Sisk P."/>
            <person name="Sykes S."/>
            <person name="Wortman J."/>
            <person name="Nusbaum C."/>
            <person name="Birren B."/>
        </authorList>
    </citation>
    <scope>NUCLEOTIDE SEQUENCE [LARGE SCALE GENOMIC DNA]</scope>
    <source>
        <strain evidence="3 4">VS20</strain>
    </source>
</reference>
<dbReference type="OrthoDB" id="157221at2759"/>